<evidence type="ECO:0008006" key="3">
    <source>
        <dbReference type="Google" id="ProtNLM"/>
    </source>
</evidence>
<sequence>MNRFYLKKAIVFILLIAAISTLQSCLVSRCKRPQITGYIYDFESHKPIENCNVGETMSGNNGYFTLNEKRYRQFTFFGFEAPPLSVNEKIEKEGYESQNIQFMNPFGGGARKGSLHNADTIYLKKIKIKTN</sequence>
<dbReference type="RefSeq" id="WP_073410461.1">
    <property type="nucleotide sequence ID" value="NZ_FQWH01000010.1"/>
</dbReference>
<accession>A0A1M5SNV5</accession>
<protein>
    <recommendedName>
        <fullName evidence="3">Lipoprotein</fullName>
    </recommendedName>
</protein>
<evidence type="ECO:0000313" key="2">
    <source>
        <dbReference type="Proteomes" id="UP000184112"/>
    </source>
</evidence>
<proteinExistence type="predicted"/>
<evidence type="ECO:0000313" key="1">
    <source>
        <dbReference type="EMBL" id="SHH39583.1"/>
    </source>
</evidence>
<name>A0A1M5SNV5_FLAJO</name>
<dbReference type="PROSITE" id="PS51257">
    <property type="entry name" value="PROKAR_LIPOPROTEIN"/>
    <property type="match status" value="1"/>
</dbReference>
<dbReference type="AlphaFoldDB" id="A0A1M5SNV5"/>
<dbReference type="EMBL" id="FQWH01000010">
    <property type="protein sequence ID" value="SHH39583.1"/>
    <property type="molecule type" value="Genomic_DNA"/>
</dbReference>
<gene>
    <name evidence="1" type="ORF">SAMN05444388_11053</name>
</gene>
<reference evidence="1 2" key="1">
    <citation type="submission" date="2016-11" db="EMBL/GenBank/DDBJ databases">
        <authorList>
            <person name="Jaros S."/>
            <person name="Januszkiewicz K."/>
            <person name="Wedrychowicz H."/>
        </authorList>
    </citation>
    <scope>NUCLEOTIDE SEQUENCE [LARGE SCALE GENOMIC DNA]</scope>
    <source>
        <strain evidence="1 2">DSM 6792</strain>
    </source>
</reference>
<dbReference type="Proteomes" id="UP000184112">
    <property type="component" value="Unassembled WGS sequence"/>
</dbReference>
<organism evidence="1 2">
    <name type="scientific">Flavobacterium johnsoniae</name>
    <name type="common">Cytophaga johnsonae</name>
    <dbReference type="NCBI Taxonomy" id="986"/>
    <lineage>
        <taxon>Bacteria</taxon>
        <taxon>Pseudomonadati</taxon>
        <taxon>Bacteroidota</taxon>
        <taxon>Flavobacteriia</taxon>
        <taxon>Flavobacteriales</taxon>
        <taxon>Flavobacteriaceae</taxon>
        <taxon>Flavobacterium</taxon>
    </lineage>
</organism>